<dbReference type="PROSITE" id="PS50011">
    <property type="entry name" value="PROTEIN_KINASE_DOM"/>
    <property type="match status" value="1"/>
</dbReference>
<dbReference type="AlphaFoldDB" id="A0A160P0L6"/>
<evidence type="ECO:0000259" key="1">
    <source>
        <dbReference type="PROSITE" id="PS50011"/>
    </source>
</evidence>
<evidence type="ECO:0000313" key="3">
    <source>
        <dbReference type="Proteomes" id="UP000217676"/>
    </source>
</evidence>
<gene>
    <name evidence="2" type="ORF">SLA_3363</name>
</gene>
<sequence length="81" mass="8454">MSAGRPLPERTVRALGTRLCAAPAQLHASDVVHRDLKPSNVLVSVDGTSLTALPAFWASTGLVQDPYGVGYGTRYGAGFSP</sequence>
<dbReference type="Gene3D" id="1.10.510.10">
    <property type="entry name" value="Transferase(Phosphotransferase) domain 1"/>
    <property type="match status" value="1"/>
</dbReference>
<dbReference type="Proteomes" id="UP000217676">
    <property type="component" value="Chromosome"/>
</dbReference>
<reference evidence="2 3" key="1">
    <citation type="journal article" date="2016" name="Genome Announc.">
        <title>Complete Genome Sequence of Thiostrepton-Producing Streptomyces laurentii ATCC 31255.</title>
        <authorList>
            <person name="Doi K."/>
            <person name="Fujino Y."/>
            <person name="Nagayoshi Y."/>
            <person name="Ohshima T."/>
            <person name="Ogata S."/>
        </authorList>
    </citation>
    <scope>NUCLEOTIDE SEQUENCE [LARGE SCALE GENOMIC DNA]</scope>
    <source>
        <strain evidence="2 3">ATCC 31255</strain>
    </source>
</reference>
<keyword evidence="2" id="KW-0808">Transferase</keyword>
<dbReference type="EMBL" id="AP017424">
    <property type="protein sequence ID" value="BAU84274.1"/>
    <property type="molecule type" value="Genomic_DNA"/>
</dbReference>
<accession>A0A160P0L6</accession>
<dbReference type="GO" id="GO:0005524">
    <property type="term" value="F:ATP binding"/>
    <property type="evidence" value="ECO:0007669"/>
    <property type="project" value="InterPro"/>
</dbReference>
<feature type="domain" description="Protein kinase" evidence="1">
    <location>
        <begin position="1"/>
        <end position="81"/>
    </location>
</feature>
<keyword evidence="2" id="KW-0418">Kinase</keyword>
<name>A0A160P0L6_STRLU</name>
<proteinExistence type="predicted"/>
<dbReference type="InterPro" id="IPR000719">
    <property type="entry name" value="Prot_kinase_dom"/>
</dbReference>
<dbReference type="SUPFAM" id="SSF56112">
    <property type="entry name" value="Protein kinase-like (PK-like)"/>
    <property type="match status" value="1"/>
</dbReference>
<dbReference type="KEGG" id="slau:SLA_3363"/>
<evidence type="ECO:0000313" key="2">
    <source>
        <dbReference type="EMBL" id="BAU84274.1"/>
    </source>
</evidence>
<dbReference type="InterPro" id="IPR011009">
    <property type="entry name" value="Kinase-like_dom_sf"/>
</dbReference>
<dbReference type="PROSITE" id="PS00108">
    <property type="entry name" value="PROTEIN_KINASE_ST"/>
    <property type="match status" value="1"/>
</dbReference>
<organism evidence="2 3">
    <name type="scientific">Streptomyces laurentii</name>
    <dbReference type="NCBI Taxonomy" id="39478"/>
    <lineage>
        <taxon>Bacteria</taxon>
        <taxon>Bacillati</taxon>
        <taxon>Actinomycetota</taxon>
        <taxon>Actinomycetes</taxon>
        <taxon>Kitasatosporales</taxon>
        <taxon>Streptomycetaceae</taxon>
        <taxon>Streptomyces</taxon>
    </lineage>
</organism>
<keyword evidence="3" id="KW-1185">Reference proteome</keyword>
<keyword evidence="2" id="KW-0723">Serine/threonine-protein kinase</keyword>
<protein>
    <submittedName>
        <fullName evidence="2">Serine/threonine protein kinase</fullName>
    </submittedName>
</protein>
<dbReference type="GO" id="GO:0004674">
    <property type="term" value="F:protein serine/threonine kinase activity"/>
    <property type="evidence" value="ECO:0007669"/>
    <property type="project" value="UniProtKB-KW"/>
</dbReference>
<dbReference type="InterPro" id="IPR008271">
    <property type="entry name" value="Ser/Thr_kinase_AS"/>
</dbReference>